<protein>
    <recommendedName>
        <fullName evidence="4">ATP synthase subunit I</fullName>
    </recommendedName>
</protein>
<organism evidence="2 3">
    <name type="scientific">Streptomyces parvus</name>
    <dbReference type="NCBI Taxonomy" id="66428"/>
    <lineage>
        <taxon>Bacteria</taxon>
        <taxon>Bacillati</taxon>
        <taxon>Actinomycetota</taxon>
        <taxon>Actinomycetes</taxon>
        <taxon>Kitasatosporales</taxon>
        <taxon>Streptomycetaceae</taxon>
        <taxon>Streptomyces</taxon>
    </lineage>
</organism>
<name>A0A7K3RUM0_9ACTN</name>
<sequence>MPSIDTRILIQAAVPTVAVGAVAAVVGGLAAGGQGAIGAVVATLLVVLFMGIGLFVLQYIAKSLPNLFQAVALMLYVAQILLLFIFIALFKETSLFDPKVFALTLVAATLTWVAGQARAQVKAKIFYIDPDSTDGDKGKNSGHSS</sequence>
<feature type="transmembrane region" description="Helical" evidence="1">
    <location>
        <begin position="12"/>
        <end position="31"/>
    </location>
</feature>
<keyword evidence="1" id="KW-0472">Membrane</keyword>
<dbReference type="Proteomes" id="UP000469670">
    <property type="component" value="Unassembled WGS sequence"/>
</dbReference>
<proteinExistence type="predicted"/>
<comment type="caution">
    <text evidence="2">The sequence shown here is derived from an EMBL/GenBank/DDBJ whole genome shotgun (WGS) entry which is preliminary data.</text>
</comment>
<feature type="transmembrane region" description="Helical" evidence="1">
    <location>
        <begin position="67"/>
        <end position="90"/>
    </location>
</feature>
<dbReference type="EMBL" id="JAAGMP010000551">
    <property type="protein sequence ID" value="NEC18930.1"/>
    <property type="molecule type" value="Genomic_DNA"/>
</dbReference>
<dbReference type="AlphaFoldDB" id="A0A7K3RUM0"/>
<keyword evidence="1" id="KW-0812">Transmembrane</keyword>
<evidence type="ECO:0000256" key="1">
    <source>
        <dbReference type="SAM" id="Phobius"/>
    </source>
</evidence>
<feature type="transmembrane region" description="Helical" evidence="1">
    <location>
        <begin position="37"/>
        <end position="60"/>
    </location>
</feature>
<keyword evidence="1" id="KW-1133">Transmembrane helix</keyword>
<feature type="transmembrane region" description="Helical" evidence="1">
    <location>
        <begin position="96"/>
        <end position="115"/>
    </location>
</feature>
<accession>A0A7K3RUM0</accession>
<evidence type="ECO:0008006" key="4">
    <source>
        <dbReference type="Google" id="ProtNLM"/>
    </source>
</evidence>
<evidence type="ECO:0000313" key="2">
    <source>
        <dbReference type="EMBL" id="NEC18930.1"/>
    </source>
</evidence>
<evidence type="ECO:0000313" key="3">
    <source>
        <dbReference type="Proteomes" id="UP000469670"/>
    </source>
</evidence>
<reference evidence="2 3" key="1">
    <citation type="submission" date="2020-01" db="EMBL/GenBank/DDBJ databases">
        <title>Insect and environment-associated Actinomycetes.</title>
        <authorList>
            <person name="Currrie C."/>
            <person name="Chevrette M."/>
            <person name="Carlson C."/>
            <person name="Stubbendieck R."/>
            <person name="Wendt-Pienkowski E."/>
        </authorList>
    </citation>
    <scope>NUCLEOTIDE SEQUENCE [LARGE SCALE GENOMIC DNA]</scope>
    <source>
        <strain evidence="2 3">SID7590</strain>
    </source>
</reference>
<gene>
    <name evidence="2" type="ORF">G3I50_11770</name>
</gene>
<dbReference type="RefSeq" id="WP_164201928.1">
    <property type="nucleotide sequence ID" value="NZ_JAAGMP010000551.1"/>
</dbReference>